<dbReference type="STRING" id="228958.SAMN04488007_1500"/>
<accession>A0A1M6MAA7</accession>
<feature type="transmembrane region" description="Helical" evidence="1">
    <location>
        <begin position="110"/>
        <end position="133"/>
    </location>
</feature>
<proteinExistence type="predicted"/>
<evidence type="ECO:0000259" key="2">
    <source>
        <dbReference type="Pfam" id="PF07853"/>
    </source>
</evidence>
<sequence>MNLPKADIKPTKNQLNLLRLGWFIVFLNFILVAIFYIDLPNKIPSHFNFKGEINGYGSKDSIWTFPVLTLIIYFLLNLVIKKVKPSNMNYPVNVSERNAPKLYKMSLQMLVYLSLAISIMLTPILIEIITQAFEVNLGFNFTIITALIVAFVTIAPLYYIFKMYEIPK</sequence>
<organism evidence="3 4">
    <name type="scientific">Maribacter aquivivus</name>
    <dbReference type="NCBI Taxonomy" id="228958"/>
    <lineage>
        <taxon>Bacteria</taxon>
        <taxon>Pseudomonadati</taxon>
        <taxon>Bacteroidota</taxon>
        <taxon>Flavobacteriia</taxon>
        <taxon>Flavobacteriales</taxon>
        <taxon>Flavobacteriaceae</taxon>
        <taxon>Maribacter</taxon>
    </lineage>
</organism>
<dbReference type="EMBL" id="FQZX01000001">
    <property type="protein sequence ID" value="SHJ80416.1"/>
    <property type="molecule type" value="Genomic_DNA"/>
</dbReference>
<feature type="transmembrane region" description="Helical" evidence="1">
    <location>
        <begin position="62"/>
        <end position="80"/>
    </location>
</feature>
<feature type="transmembrane region" description="Helical" evidence="1">
    <location>
        <begin position="20"/>
        <end position="37"/>
    </location>
</feature>
<dbReference type="Proteomes" id="UP000184314">
    <property type="component" value="Unassembled WGS sequence"/>
</dbReference>
<feature type="domain" description="DUF1648" evidence="2">
    <location>
        <begin position="24"/>
        <end position="69"/>
    </location>
</feature>
<dbReference type="RefSeq" id="WP_073242647.1">
    <property type="nucleotide sequence ID" value="NZ_FQZX01000001.1"/>
</dbReference>
<reference evidence="4" key="1">
    <citation type="submission" date="2016-11" db="EMBL/GenBank/DDBJ databases">
        <authorList>
            <person name="Varghese N."/>
            <person name="Submissions S."/>
        </authorList>
    </citation>
    <scope>NUCLEOTIDE SEQUENCE [LARGE SCALE GENOMIC DNA]</scope>
    <source>
        <strain evidence="4">DSM 16478</strain>
    </source>
</reference>
<gene>
    <name evidence="3" type="ORF">SAMN04488007_1500</name>
</gene>
<keyword evidence="4" id="KW-1185">Reference proteome</keyword>
<name>A0A1M6MAA7_9FLAO</name>
<keyword evidence="1" id="KW-0472">Membrane</keyword>
<protein>
    <recommendedName>
        <fullName evidence="2">DUF1648 domain-containing protein</fullName>
    </recommendedName>
</protein>
<keyword evidence="1" id="KW-1133">Transmembrane helix</keyword>
<keyword evidence="1" id="KW-0812">Transmembrane</keyword>
<dbReference type="InterPro" id="IPR012867">
    <property type="entry name" value="DUF1648"/>
</dbReference>
<evidence type="ECO:0000313" key="3">
    <source>
        <dbReference type="EMBL" id="SHJ80416.1"/>
    </source>
</evidence>
<feature type="transmembrane region" description="Helical" evidence="1">
    <location>
        <begin position="139"/>
        <end position="161"/>
    </location>
</feature>
<dbReference type="Pfam" id="PF07853">
    <property type="entry name" value="DUF1648"/>
    <property type="match status" value="1"/>
</dbReference>
<evidence type="ECO:0000256" key="1">
    <source>
        <dbReference type="SAM" id="Phobius"/>
    </source>
</evidence>
<dbReference type="OrthoDB" id="9808690at2"/>
<evidence type="ECO:0000313" key="4">
    <source>
        <dbReference type="Proteomes" id="UP000184314"/>
    </source>
</evidence>
<dbReference type="AlphaFoldDB" id="A0A1M6MAA7"/>